<dbReference type="KEGG" id="pmrn:116940763"/>
<organism evidence="3 4">
    <name type="scientific">Petromyzon marinus</name>
    <name type="common">Sea lamprey</name>
    <dbReference type="NCBI Taxonomy" id="7757"/>
    <lineage>
        <taxon>Eukaryota</taxon>
        <taxon>Metazoa</taxon>
        <taxon>Chordata</taxon>
        <taxon>Craniata</taxon>
        <taxon>Vertebrata</taxon>
        <taxon>Cyclostomata</taxon>
        <taxon>Hyperoartia</taxon>
        <taxon>Petromyzontiformes</taxon>
        <taxon>Petromyzontidae</taxon>
        <taxon>Petromyzon</taxon>
    </lineage>
</organism>
<dbReference type="InterPro" id="IPR001251">
    <property type="entry name" value="CRAL-TRIO_dom"/>
</dbReference>
<dbReference type="Gene3D" id="3.40.525.10">
    <property type="entry name" value="CRAL-TRIO lipid binding domain"/>
    <property type="match status" value="1"/>
</dbReference>
<dbReference type="CDD" id="cd00170">
    <property type="entry name" value="SEC14"/>
    <property type="match status" value="1"/>
</dbReference>
<dbReference type="RefSeq" id="XP_032806840.1">
    <property type="nucleotide sequence ID" value="XM_032950949.1"/>
</dbReference>
<dbReference type="SMART" id="SM00516">
    <property type="entry name" value="SEC14"/>
    <property type="match status" value="1"/>
</dbReference>
<dbReference type="PANTHER" id="PTHR23324">
    <property type="entry name" value="SEC14 RELATED PROTEIN"/>
    <property type="match status" value="1"/>
</dbReference>
<dbReference type="Proteomes" id="UP001318040">
    <property type="component" value="Chromosome 9"/>
</dbReference>
<dbReference type="PANTHER" id="PTHR23324:SF83">
    <property type="entry name" value="SEC14-LIKE PROTEIN 2"/>
    <property type="match status" value="1"/>
</dbReference>
<dbReference type="InterPro" id="IPR051064">
    <property type="entry name" value="SEC14/CRAL-TRIO_domain"/>
</dbReference>
<proteinExistence type="predicted"/>
<dbReference type="InterPro" id="IPR036865">
    <property type="entry name" value="CRAL-TRIO_dom_sf"/>
</dbReference>
<evidence type="ECO:0000313" key="4">
    <source>
        <dbReference type="RefSeq" id="XP_032806840.1"/>
    </source>
</evidence>
<keyword evidence="3" id="KW-1185">Reference proteome</keyword>
<dbReference type="PROSITE" id="PS50191">
    <property type="entry name" value="CRAL_TRIO"/>
    <property type="match status" value="1"/>
</dbReference>
<feature type="domain" description="CRAL-TRIO" evidence="1">
    <location>
        <begin position="23"/>
        <end position="184"/>
    </location>
</feature>
<accession>A0AAJ7WR28</accession>
<dbReference type="InterPro" id="IPR036598">
    <property type="entry name" value="GOLD_dom_sf"/>
</dbReference>
<reference evidence="4" key="1">
    <citation type="submission" date="2025-08" db="UniProtKB">
        <authorList>
            <consortium name="RefSeq"/>
        </authorList>
    </citation>
    <scope>IDENTIFICATION</scope>
    <source>
        <tissue evidence="4">Sperm</tissue>
    </source>
</reference>
<feature type="domain" description="GOLD" evidence="2">
    <location>
        <begin position="344"/>
        <end position="460"/>
    </location>
</feature>
<dbReference type="Pfam" id="PF00650">
    <property type="entry name" value="CRAL_TRIO"/>
    <property type="match status" value="1"/>
</dbReference>
<dbReference type="SUPFAM" id="SSF101576">
    <property type="entry name" value="Supernatant protein factor (SPF), C-terminal domain"/>
    <property type="match status" value="1"/>
</dbReference>
<evidence type="ECO:0000259" key="2">
    <source>
        <dbReference type="PROSITE" id="PS50866"/>
    </source>
</evidence>
<dbReference type="GO" id="GO:0005737">
    <property type="term" value="C:cytoplasm"/>
    <property type="evidence" value="ECO:0007669"/>
    <property type="project" value="TreeGrafter"/>
</dbReference>
<sequence length="468" mass="52024">MIRKHADFRVQMDVDFLVNNWKPSEVVEKYFSGGLCGFDREGSPLWWEVVGDLDPPGLMRSERPGGFLRSKVRELELMLAECQRQTHLVSNAAAHSRVSLTCLIAYCPMLRMFEANYPECLKRMYIVKAPRIFSLFYTLMTPIIGEGTKSKIQVLGSDWQEVLLSQIDASEVPEYYGGTQTGPDGDPRCGDKVRNTGTVTLTGLDRTPLCGDKMRQMGTGTGIHSSFVLMSLSLPVSVSLYSRIPMYPVPVSPCPQIRFPTEVPLHYYAARDLSYESSVTVGLGSSHTHSLHVASTGSVIQYLAHLPMMVELKVEGSQATHTYPELPLATVVAKNTMRGTADWNQPFLHGIAHSHDISITIQHHRGGGVVIATDILTYGSFCVSHRWSFQTESHDIGFGVSMQREGGEDTRIIIAVQRHNTHLIPEHGTLTAQEPGLYSLLFDNSYSWIHSKNLQFTVKLQPPGSETA</sequence>
<dbReference type="InterPro" id="IPR009038">
    <property type="entry name" value="GOLD_dom"/>
</dbReference>
<evidence type="ECO:0000313" key="3">
    <source>
        <dbReference type="Proteomes" id="UP001318040"/>
    </source>
</evidence>
<dbReference type="PROSITE" id="PS50866">
    <property type="entry name" value="GOLD"/>
    <property type="match status" value="1"/>
</dbReference>
<dbReference type="AlphaFoldDB" id="A0AAJ7WR28"/>
<gene>
    <name evidence="4" type="primary">LOC116940763</name>
</gene>
<evidence type="ECO:0000259" key="1">
    <source>
        <dbReference type="PROSITE" id="PS50191"/>
    </source>
</evidence>
<protein>
    <submittedName>
        <fullName evidence="4">SEC14-like protein 2</fullName>
    </submittedName>
</protein>
<name>A0AAJ7WR28_PETMA</name>
<dbReference type="Gene3D" id="2.60.120.680">
    <property type="entry name" value="GOLD domain"/>
    <property type="match status" value="1"/>
</dbReference>
<dbReference type="SUPFAM" id="SSF52087">
    <property type="entry name" value="CRAL/TRIO domain"/>
    <property type="match status" value="1"/>
</dbReference>